<dbReference type="GO" id="GO:0004252">
    <property type="term" value="F:serine-type endopeptidase activity"/>
    <property type="evidence" value="ECO:0007669"/>
    <property type="project" value="UniProtKB-UniRule"/>
</dbReference>
<evidence type="ECO:0000256" key="2">
    <source>
        <dbReference type="ARBA" id="ARBA00022670"/>
    </source>
</evidence>
<dbReference type="SUPFAM" id="SSF52743">
    <property type="entry name" value="Subtilisin-like"/>
    <property type="match status" value="1"/>
</dbReference>
<dbReference type="AlphaFoldDB" id="A0A1I5A0S9"/>
<evidence type="ECO:0000256" key="5">
    <source>
        <dbReference type="ARBA" id="ARBA00022825"/>
    </source>
</evidence>
<dbReference type="EMBL" id="FOVD01000005">
    <property type="protein sequence ID" value="SFN56026.1"/>
    <property type="molecule type" value="Genomic_DNA"/>
</dbReference>
<protein>
    <submittedName>
        <fullName evidence="10">Por secretion system C-terminal sorting domain-containing protein</fullName>
    </submittedName>
</protein>
<keyword evidence="3" id="KW-0732">Signal</keyword>
<comment type="similarity">
    <text evidence="1 7">Belongs to the peptidase S8 family.</text>
</comment>
<feature type="active site" description="Charge relay system" evidence="6 7">
    <location>
        <position position="179"/>
    </location>
</feature>
<feature type="domain" description="Peptidase S8/S53" evidence="8">
    <location>
        <begin position="494"/>
        <end position="643"/>
    </location>
</feature>
<dbReference type="GO" id="GO:0006508">
    <property type="term" value="P:proteolysis"/>
    <property type="evidence" value="ECO:0007669"/>
    <property type="project" value="UniProtKB-KW"/>
</dbReference>
<evidence type="ECO:0000259" key="8">
    <source>
        <dbReference type="Pfam" id="PF00082"/>
    </source>
</evidence>
<evidence type="ECO:0000256" key="7">
    <source>
        <dbReference type="PROSITE-ProRule" id="PRU01240"/>
    </source>
</evidence>
<dbReference type="Pfam" id="PF18962">
    <property type="entry name" value="Por_Secre_tail"/>
    <property type="match status" value="1"/>
</dbReference>
<evidence type="ECO:0000313" key="11">
    <source>
        <dbReference type="Proteomes" id="UP000198769"/>
    </source>
</evidence>
<dbReference type="PROSITE" id="PS00138">
    <property type="entry name" value="SUBTILASE_SER"/>
    <property type="match status" value="1"/>
</dbReference>
<dbReference type="Proteomes" id="UP000198769">
    <property type="component" value="Unassembled WGS sequence"/>
</dbReference>
<keyword evidence="5 7" id="KW-0720">Serine protease</keyword>
<proteinExistence type="inferred from homology"/>
<dbReference type="InterPro" id="IPR015500">
    <property type="entry name" value="Peptidase_S8_subtilisin-rel"/>
</dbReference>
<dbReference type="PANTHER" id="PTHR43806">
    <property type="entry name" value="PEPTIDASE S8"/>
    <property type="match status" value="1"/>
</dbReference>
<keyword evidence="2 7" id="KW-0645">Protease</keyword>
<feature type="active site" description="Charge relay system" evidence="6 7">
    <location>
        <position position="593"/>
    </location>
</feature>
<dbReference type="InterPro" id="IPR022398">
    <property type="entry name" value="Peptidase_S8_His-AS"/>
</dbReference>
<dbReference type="InterPro" id="IPR036852">
    <property type="entry name" value="Peptidase_S8/S53_dom_sf"/>
</dbReference>
<dbReference type="RefSeq" id="WP_090025441.1">
    <property type="nucleotide sequence ID" value="NZ_FOVD01000005.1"/>
</dbReference>
<evidence type="ECO:0000256" key="1">
    <source>
        <dbReference type="ARBA" id="ARBA00011073"/>
    </source>
</evidence>
<keyword evidence="11" id="KW-1185">Reference proteome</keyword>
<dbReference type="Gene3D" id="2.60.120.1290">
    <property type="match status" value="1"/>
</dbReference>
<dbReference type="InterPro" id="IPR023828">
    <property type="entry name" value="Peptidase_S8_Ser-AS"/>
</dbReference>
<name>A0A1I5A0S9_CHROL</name>
<keyword evidence="4 7" id="KW-0378">Hydrolase</keyword>
<dbReference type="PRINTS" id="PR00723">
    <property type="entry name" value="SUBTILISIN"/>
</dbReference>
<dbReference type="InterPro" id="IPR050131">
    <property type="entry name" value="Peptidase_S8_subtilisin-like"/>
</dbReference>
<feature type="domain" description="Secretion system C-terminal sorting" evidence="9">
    <location>
        <begin position="1009"/>
        <end position="1077"/>
    </location>
</feature>
<sequence>MHLKKLFPTKVNIPNGGAKFLRNATAAFLGLYSYAFYGQVQKLDSRFDILLKNKEIISKGNTVKDMERDDMKLDKHLVVTSKGAQTMYSCIIYTKTPEKLKADGFLVQSQLPGFATALVSIEDIQKLTQLPYVTSVMAPTFDELHNDVSRAQSGASLLQDGAFNNTAYNGTGILVGVYDTGIDWKHPDFRNAADQTKSRIVSIWDQTLTAQGTEVPPTGFATGVEYTRAQIEDELDGTPAGFVRENDTNGHGTHVSGTAAGNGAAFADKRHKGFSSEADIVFVKGGNGSFPTTNTINALTYFKNVATALNKPIVVNMSIGGQGSAHDGTSSHEVAVNNFTNSGPGRVVVISAGNDYGANLHRKVDIEPNAAQSYAFTVGSNTSAASVFSFLMYANNDTAVTAKLTTPDGQQYTQNISTNTAHSILGGGFTASMYNYWSTDNNKRYVQLVISRNAGSVANCQGVYTLEITNNGTQPITTHGWLYSKGTGITASLQNGDNEYVVGTPGNASNAITVASYMGRGSWYANAGAYLTNTAQESISSFSAQGPRVDGFQKPDITGSGQNVISSRSVDSAPGATDIIIGTNFYVKNQGTSMSSPGVAGAVGLLLQANPALTAAQVKSRLTSNARKDVATGNIPNARWGYGKLDIYKAVTDELGCVKSNFETVTYDEPYILVNAENNNYFDNAALAVRYTPTLTGKLGGFSFSTGTSVIPSDMAVDIQIRKVDANGDPGDIIASKTVSSWVNDVQRFTWNYVDLSGLNVQMVTGKDFYIVVNGLSGRVSMKNESVSASGRSKTSTNGTTWTARTFDLKMRATVYENIAEVKNLATVNLNKTATVAGGYNYFTNTCQLITRVEKETASTVSGDITSKVWVDNAQPNYVSRRYEINPATDASTATGKVTLYFKQADFDAYNLTNTVKLPTSSTDNANKSNLVIEKFTGTSTANTGTTASFGSSATVITPNVADIIWNETYQYWEVSFQTTGFGGYFAKSSSAVLGTADVKLNADVNITPNPAKDFVNVRLGKYSKASVAIFDASGKLINTANVNSSESKIDVSALVKGVYLFTITLNDNTKITKKVVKE</sequence>
<dbReference type="Pfam" id="PF00082">
    <property type="entry name" value="Peptidase_S8"/>
    <property type="match status" value="2"/>
</dbReference>
<dbReference type="InterPro" id="IPR026444">
    <property type="entry name" value="Secre_tail"/>
</dbReference>
<dbReference type="PROSITE" id="PS00137">
    <property type="entry name" value="SUBTILASE_HIS"/>
    <property type="match status" value="1"/>
</dbReference>
<feature type="domain" description="Peptidase S8/S53" evidence="8">
    <location>
        <begin position="170"/>
        <end position="416"/>
    </location>
</feature>
<evidence type="ECO:0000313" key="10">
    <source>
        <dbReference type="EMBL" id="SFN56026.1"/>
    </source>
</evidence>
<dbReference type="PANTHER" id="PTHR43806:SF11">
    <property type="entry name" value="CEREVISIN-RELATED"/>
    <property type="match status" value="1"/>
</dbReference>
<dbReference type="InterPro" id="IPR000209">
    <property type="entry name" value="Peptidase_S8/S53_dom"/>
</dbReference>
<accession>A0A1I5A0S9</accession>
<dbReference type="Gene3D" id="3.40.50.200">
    <property type="entry name" value="Peptidase S8/S53 domain"/>
    <property type="match status" value="1"/>
</dbReference>
<organism evidence="10 11">
    <name type="scientific">Chryseobacterium oleae</name>
    <dbReference type="NCBI Taxonomy" id="491207"/>
    <lineage>
        <taxon>Bacteria</taxon>
        <taxon>Pseudomonadati</taxon>
        <taxon>Bacteroidota</taxon>
        <taxon>Flavobacteriia</taxon>
        <taxon>Flavobacteriales</taxon>
        <taxon>Weeksellaceae</taxon>
        <taxon>Chryseobacterium group</taxon>
        <taxon>Chryseobacterium</taxon>
    </lineage>
</organism>
<evidence type="ECO:0000256" key="3">
    <source>
        <dbReference type="ARBA" id="ARBA00022729"/>
    </source>
</evidence>
<evidence type="ECO:0000256" key="4">
    <source>
        <dbReference type="ARBA" id="ARBA00022801"/>
    </source>
</evidence>
<gene>
    <name evidence="10" type="ORF">SAMN05421594_3239</name>
</gene>
<evidence type="ECO:0000256" key="6">
    <source>
        <dbReference type="PIRSR" id="PIRSR615500-1"/>
    </source>
</evidence>
<dbReference type="OrthoDB" id="9792152at2"/>
<dbReference type="PROSITE" id="PS51892">
    <property type="entry name" value="SUBTILASE"/>
    <property type="match status" value="1"/>
</dbReference>
<reference evidence="11" key="1">
    <citation type="submission" date="2016-10" db="EMBL/GenBank/DDBJ databases">
        <authorList>
            <person name="Varghese N."/>
            <person name="Submissions S."/>
        </authorList>
    </citation>
    <scope>NUCLEOTIDE SEQUENCE [LARGE SCALE GENOMIC DNA]</scope>
    <source>
        <strain evidence="11">DSM 25575</strain>
    </source>
</reference>
<evidence type="ECO:0000259" key="9">
    <source>
        <dbReference type="Pfam" id="PF18962"/>
    </source>
</evidence>
<feature type="active site" description="Charge relay system" evidence="6 7">
    <location>
        <position position="251"/>
    </location>
</feature>
<dbReference type="NCBIfam" id="TIGR04183">
    <property type="entry name" value="Por_Secre_tail"/>
    <property type="match status" value="1"/>
</dbReference>